<name>A0ABT6FD29_9BACT</name>
<reference evidence="3 4" key="1">
    <citation type="submission" date="2023-03" db="EMBL/GenBank/DDBJ databases">
        <title>Paludisphaera mucosa sp. nov. a novel planctomycete from northern fen.</title>
        <authorList>
            <person name="Ivanova A."/>
        </authorList>
    </citation>
    <scope>NUCLEOTIDE SEQUENCE [LARGE SCALE GENOMIC DNA]</scope>
    <source>
        <strain evidence="3 4">Pla2</strain>
    </source>
</reference>
<dbReference type="PROSITE" id="PS51257">
    <property type="entry name" value="PROKAR_LIPOPROTEIN"/>
    <property type="match status" value="1"/>
</dbReference>
<accession>A0ABT6FD29</accession>
<gene>
    <name evidence="3" type="ORF">PZE19_16000</name>
</gene>
<proteinExistence type="predicted"/>
<sequence length="89" mass="9340">MRRRILVPACLLTACAAFSAAGCDTLKPSTRKHAEAVKADEVEAVGGSAEKVLGLDADPKKPAPFFKNSRKTGGLSDEARDIEASLGVR</sequence>
<keyword evidence="2" id="KW-0732">Signal</keyword>
<feature type="region of interest" description="Disordered" evidence="1">
    <location>
        <begin position="61"/>
        <end position="89"/>
    </location>
</feature>
<feature type="chain" id="PRO_5047020150" evidence="2">
    <location>
        <begin position="21"/>
        <end position="89"/>
    </location>
</feature>
<keyword evidence="4" id="KW-1185">Reference proteome</keyword>
<dbReference type="Proteomes" id="UP001216907">
    <property type="component" value="Unassembled WGS sequence"/>
</dbReference>
<evidence type="ECO:0000256" key="2">
    <source>
        <dbReference type="SAM" id="SignalP"/>
    </source>
</evidence>
<protein>
    <submittedName>
        <fullName evidence="3">Uncharacterized protein</fullName>
    </submittedName>
</protein>
<comment type="caution">
    <text evidence="3">The sequence shown here is derived from an EMBL/GenBank/DDBJ whole genome shotgun (WGS) entry which is preliminary data.</text>
</comment>
<evidence type="ECO:0000313" key="4">
    <source>
        <dbReference type="Proteomes" id="UP001216907"/>
    </source>
</evidence>
<dbReference type="RefSeq" id="WP_277861638.1">
    <property type="nucleotide sequence ID" value="NZ_JARRAG010000002.1"/>
</dbReference>
<evidence type="ECO:0000313" key="3">
    <source>
        <dbReference type="EMBL" id="MDG3005293.1"/>
    </source>
</evidence>
<feature type="signal peptide" evidence="2">
    <location>
        <begin position="1"/>
        <end position="20"/>
    </location>
</feature>
<evidence type="ECO:0000256" key="1">
    <source>
        <dbReference type="SAM" id="MobiDB-lite"/>
    </source>
</evidence>
<dbReference type="EMBL" id="JARRAG010000002">
    <property type="protein sequence ID" value="MDG3005293.1"/>
    <property type="molecule type" value="Genomic_DNA"/>
</dbReference>
<organism evidence="3 4">
    <name type="scientific">Paludisphaera mucosa</name>
    <dbReference type="NCBI Taxonomy" id="3030827"/>
    <lineage>
        <taxon>Bacteria</taxon>
        <taxon>Pseudomonadati</taxon>
        <taxon>Planctomycetota</taxon>
        <taxon>Planctomycetia</taxon>
        <taxon>Isosphaerales</taxon>
        <taxon>Isosphaeraceae</taxon>
        <taxon>Paludisphaera</taxon>
    </lineage>
</organism>